<dbReference type="Proteomes" id="UP001321760">
    <property type="component" value="Unassembled WGS sequence"/>
</dbReference>
<evidence type="ECO:0000313" key="3">
    <source>
        <dbReference type="Proteomes" id="UP001321760"/>
    </source>
</evidence>
<dbReference type="AlphaFoldDB" id="A0AAV9FVT6"/>
<reference evidence="2" key="2">
    <citation type="submission" date="2023-05" db="EMBL/GenBank/DDBJ databases">
        <authorList>
            <consortium name="Lawrence Berkeley National Laboratory"/>
            <person name="Steindorff A."/>
            <person name="Hensen N."/>
            <person name="Bonometti L."/>
            <person name="Westerberg I."/>
            <person name="Brannstrom I.O."/>
            <person name="Guillou S."/>
            <person name="Cros-Aarteil S."/>
            <person name="Calhoun S."/>
            <person name="Haridas S."/>
            <person name="Kuo A."/>
            <person name="Mondo S."/>
            <person name="Pangilinan J."/>
            <person name="Riley R."/>
            <person name="Labutti K."/>
            <person name="Andreopoulos B."/>
            <person name="Lipzen A."/>
            <person name="Chen C."/>
            <person name="Yanf M."/>
            <person name="Daum C."/>
            <person name="Ng V."/>
            <person name="Clum A."/>
            <person name="Ohm R."/>
            <person name="Martin F."/>
            <person name="Silar P."/>
            <person name="Natvig D."/>
            <person name="Lalanne C."/>
            <person name="Gautier V."/>
            <person name="Ament-Velasquez S.L."/>
            <person name="Kruys A."/>
            <person name="Hutchinson M.I."/>
            <person name="Powell A.J."/>
            <person name="Barry K."/>
            <person name="Miller A.N."/>
            <person name="Grigoriev I.V."/>
            <person name="Debuchy R."/>
            <person name="Gladieux P."/>
            <person name="Thoren M.H."/>
            <person name="Johannesson H."/>
        </authorList>
    </citation>
    <scope>NUCLEOTIDE SEQUENCE</scope>
    <source>
        <strain evidence="2">PSN243</strain>
    </source>
</reference>
<feature type="coiled-coil region" evidence="1">
    <location>
        <begin position="186"/>
        <end position="264"/>
    </location>
</feature>
<keyword evidence="3" id="KW-1185">Reference proteome</keyword>
<sequence>MEVFNDQLQKLTALRQLEIAAQAAADDPTRAQLSTAVALLNNGAALINQVATNWQAVTVQTTNAKTELEKQIKDLQAKHVDLQRQYDVRQLELTAAFADRVTQHEVSVSARIQGQVTELESAFKKRIAEHEAAYKKRADELAVAYSTQRTRYMAECSGRARELEAAFETQLADAKSSYDTRTRELAHDCESQLRDLQCEQEASKAEYKERAQELEACYEAQYTDCKDEYERRALELEANFEHRLAELEAKYKNQARGREAFDEQDEEPSEEYVALLERRCDILLNGFQTHSTHSDNFLQRVDTIEEIYTAHPEHRTLATDEASDERFAELLRRFAAHDERVAGLDRAGAKTVEQQLGEEWANVHQERQDLLLKLQQTTQEEMELLRRRAELAVAEKTTRREHASAPTLDLPDAAADIVGGGVQIVNAADEDSSSTV</sequence>
<proteinExistence type="predicted"/>
<reference evidence="2" key="1">
    <citation type="journal article" date="2023" name="Mol. Phylogenet. Evol.">
        <title>Genome-scale phylogeny and comparative genomics of the fungal order Sordariales.</title>
        <authorList>
            <person name="Hensen N."/>
            <person name="Bonometti L."/>
            <person name="Westerberg I."/>
            <person name="Brannstrom I.O."/>
            <person name="Guillou S."/>
            <person name="Cros-Aarteil S."/>
            <person name="Calhoun S."/>
            <person name="Haridas S."/>
            <person name="Kuo A."/>
            <person name="Mondo S."/>
            <person name="Pangilinan J."/>
            <person name="Riley R."/>
            <person name="LaButti K."/>
            <person name="Andreopoulos B."/>
            <person name="Lipzen A."/>
            <person name="Chen C."/>
            <person name="Yan M."/>
            <person name="Daum C."/>
            <person name="Ng V."/>
            <person name="Clum A."/>
            <person name="Steindorff A."/>
            <person name="Ohm R.A."/>
            <person name="Martin F."/>
            <person name="Silar P."/>
            <person name="Natvig D.O."/>
            <person name="Lalanne C."/>
            <person name="Gautier V."/>
            <person name="Ament-Velasquez S.L."/>
            <person name="Kruys A."/>
            <person name="Hutchinson M.I."/>
            <person name="Powell A.J."/>
            <person name="Barry K."/>
            <person name="Miller A.N."/>
            <person name="Grigoriev I.V."/>
            <person name="Debuchy R."/>
            <person name="Gladieux P."/>
            <person name="Hiltunen Thoren M."/>
            <person name="Johannesson H."/>
        </authorList>
    </citation>
    <scope>NUCLEOTIDE SEQUENCE</scope>
    <source>
        <strain evidence="2">PSN243</strain>
    </source>
</reference>
<protein>
    <submittedName>
        <fullName evidence="2">Uncharacterized protein</fullName>
    </submittedName>
</protein>
<gene>
    <name evidence="2" type="ORF">QBC34DRAFT_444426</name>
</gene>
<accession>A0AAV9FVT6</accession>
<dbReference type="EMBL" id="MU866033">
    <property type="protein sequence ID" value="KAK4442099.1"/>
    <property type="molecule type" value="Genomic_DNA"/>
</dbReference>
<keyword evidence="1" id="KW-0175">Coiled coil</keyword>
<comment type="caution">
    <text evidence="2">The sequence shown here is derived from an EMBL/GenBank/DDBJ whole genome shotgun (WGS) entry which is preliminary data.</text>
</comment>
<organism evidence="2 3">
    <name type="scientific">Podospora aff. communis PSN243</name>
    <dbReference type="NCBI Taxonomy" id="3040156"/>
    <lineage>
        <taxon>Eukaryota</taxon>
        <taxon>Fungi</taxon>
        <taxon>Dikarya</taxon>
        <taxon>Ascomycota</taxon>
        <taxon>Pezizomycotina</taxon>
        <taxon>Sordariomycetes</taxon>
        <taxon>Sordariomycetidae</taxon>
        <taxon>Sordariales</taxon>
        <taxon>Podosporaceae</taxon>
        <taxon>Podospora</taxon>
    </lineage>
</organism>
<evidence type="ECO:0000313" key="2">
    <source>
        <dbReference type="EMBL" id="KAK4442099.1"/>
    </source>
</evidence>
<evidence type="ECO:0000256" key="1">
    <source>
        <dbReference type="SAM" id="Coils"/>
    </source>
</evidence>
<name>A0AAV9FVT6_9PEZI</name>
<feature type="coiled-coil region" evidence="1">
    <location>
        <begin position="58"/>
        <end position="92"/>
    </location>
</feature>